<proteinExistence type="predicted"/>
<dbReference type="EMBL" id="JAJFAZ020000001">
    <property type="protein sequence ID" value="KAI5353305.1"/>
    <property type="molecule type" value="Genomic_DNA"/>
</dbReference>
<accession>A0AAD4ZS83</accession>
<gene>
    <name evidence="1" type="ORF">L3X38_006198</name>
</gene>
<dbReference type="Proteomes" id="UP001054821">
    <property type="component" value="Chromosome 1"/>
</dbReference>
<organism evidence="1 2">
    <name type="scientific">Prunus dulcis</name>
    <name type="common">Almond</name>
    <name type="synonym">Amygdalus dulcis</name>
    <dbReference type="NCBI Taxonomy" id="3755"/>
    <lineage>
        <taxon>Eukaryota</taxon>
        <taxon>Viridiplantae</taxon>
        <taxon>Streptophyta</taxon>
        <taxon>Embryophyta</taxon>
        <taxon>Tracheophyta</taxon>
        <taxon>Spermatophyta</taxon>
        <taxon>Magnoliopsida</taxon>
        <taxon>eudicotyledons</taxon>
        <taxon>Gunneridae</taxon>
        <taxon>Pentapetalae</taxon>
        <taxon>rosids</taxon>
        <taxon>fabids</taxon>
        <taxon>Rosales</taxon>
        <taxon>Rosaceae</taxon>
        <taxon>Amygdaloideae</taxon>
        <taxon>Amygdaleae</taxon>
        <taxon>Prunus</taxon>
    </lineage>
</organism>
<keyword evidence="2" id="KW-1185">Reference proteome</keyword>
<evidence type="ECO:0000313" key="1">
    <source>
        <dbReference type="EMBL" id="KAI5353305.1"/>
    </source>
</evidence>
<comment type="caution">
    <text evidence="1">The sequence shown here is derived from an EMBL/GenBank/DDBJ whole genome shotgun (WGS) entry which is preliminary data.</text>
</comment>
<evidence type="ECO:0000313" key="2">
    <source>
        <dbReference type="Proteomes" id="UP001054821"/>
    </source>
</evidence>
<sequence length="214" mass="24084">MIKRVHLDEGNAANILQLSVVRQMGLGPKINKFARSLMGFNEVRSIIIGTIDLNIHSPPVVCSQTFMVIEEISPAMESWADHRSARLKLSHPLHTRRSVTPSPGTKSCRSIVVKTADEAGICKEGSPEECWKLEEDIELVPIDLDLTDRNVWINSRLSLDDKMELTTFIQHNKDMFARSLYDMPDIDPQIICHQLHVNPAIKPVAQKRSPTQNG</sequence>
<protein>
    <submittedName>
        <fullName evidence="1">Uncharacterized protein</fullName>
    </submittedName>
</protein>
<name>A0AAD4ZS83_PRUDU</name>
<reference evidence="1 2" key="1">
    <citation type="journal article" date="2022" name="G3 (Bethesda)">
        <title>Whole-genome sequence and methylome profiling of the almond [Prunus dulcis (Mill.) D.A. Webb] cultivar 'Nonpareil'.</title>
        <authorList>
            <person name="D'Amico-Willman K.M."/>
            <person name="Ouma W.Z."/>
            <person name="Meulia T."/>
            <person name="Sideli G.M."/>
            <person name="Gradziel T.M."/>
            <person name="Fresnedo-Ramirez J."/>
        </authorList>
    </citation>
    <scope>NUCLEOTIDE SEQUENCE [LARGE SCALE GENOMIC DNA]</scope>
    <source>
        <strain evidence="1">Clone GOH B32 T37-40</strain>
    </source>
</reference>
<dbReference type="AlphaFoldDB" id="A0AAD4ZS83"/>